<keyword evidence="6" id="KW-0217">Developmental protein</keyword>
<evidence type="ECO:0000256" key="2">
    <source>
        <dbReference type="ARBA" id="ARBA00004479"/>
    </source>
</evidence>
<evidence type="ECO:0000256" key="4">
    <source>
        <dbReference type="ARBA" id="ARBA00022448"/>
    </source>
</evidence>
<feature type="disulfide bond" evidence="20">
    <location>
        <begin position="155"/>
        <end position="164"/>
    </location>
</feature>
<keyword evidence="4 21" id="KW-0813">Transport</keyword>
<dbReference type="Pfam" id="PF12661">
    <property type="entry name" value="hEGF"/>
    <property type="match status" value="3"/>
</dbReference>
<evidence type="ECO:0000256" key="20">
    <source>
        <dbReference type="PROSITE-ProRule" id="PRU00076"/>
    </source>
</evidence>
<dbReference type="CDD" id="cd00054">
    <property type="entry name" value="EGF_CA"/>
    <property type="match status" value="6"/>
</dbReference>
<keyword evidence="12 23" id="KW-1133">Transmembrane helix</keyword>
<evidence type="ECO:0000256" key="13">
    <source>
        <dbReference type="ARBA" id="ARBA00023053"/>
    </source>
</evidence>
<dbReference type="Gene3D" id="2.10.25.10">
    <property type="entry name" value="Laminin"/>
    <property type="match status" value="8"/>
</dbReference>
<keyword evidence="16 20" id="KW-1015">Disulfide bond</keyword>
<keyword evidence="25" id="KW-1185">Reference proteome</keyword>
<evidence type="ECO:0000256" key="12">
    <source>
        <dbReference type="ARBA" id="ARBA00022989"/>
    </source>
</evidence>
<feature type="domain" description="EGF-like" evidence="24">
    <location>
        <begin position="129"/>
        <end position="165"/>
    </location>
</feature>
<dbReference type="Proteomes" id="UP000887566">
    <property type="component" value="Unplaced"/>
</dbReference>
<evidence type="ECO:0000256" key="11">
    <source>
        <dbReference type="ARBA" id="ARBA00022976"/>
    </source>
</evidence>
<evidence type="ECO:0000256" key="9">
    <source>
        <dbReference type="ARBA" id="ARBA00022729"/>
    </source>
</evidence>
<feature type="disulfide bond" evidence="20">
    <location>
        <begin position="395"/>
        <end position="404"/>
    </location>
</feature>
<sequence length="770" mass="82967">MVTTTSTSTSSSTITPTTTLIPSTITSTSSAAPTVTSTKTSEPVTVTTTSTKPTTTMTTTSTLATSALVTTSTLAPTTTKLSSTSTTAKDKLSCDSSPCMNSAKCKDTAEGYTCSCGSGRYTGKYCETDIGACFSAPCSANSTCANSGKDFVCLCDSEHTGSTCETTINQCNSSPCQHQATCKDRYGYYECICPPGYTGKNCENEINTCLSIPCQNGATCSRGFNTYSCKCKEKFTGYNCETEITICLSQPCMNNGECALVGGNQFSPPSSFRCDCAAGYKGTLCEQTVSSCNDDPCRNNATCVPTATRFVCTCPSGFTGTYCETNIDDCPKDALEQCVHGQCTDLINDYVCTCLDGYTGEKCETEIDECESSPCSLKDTNSTCLNLINKFSCVCSPDFTGELCKTGMSVIARADNLVKPDGALSSIIANAAQNNTLAVSSTVSESVSYVTASLTPADRAKLSWSLDQMVMWCTYEERECNMEGHFAGFNDPVLGNCYTFNPENSTRDFKAVQAGEKGGLAMMMNIDQSDYVSWTDVAGIRVFIHDKHELVYPDSVSYTVTPGTVTAMIISRTETQRLGAPFGECTSDKYSVPSYYYPGQYMIEGCLRSCYQDTLYKMCGCMDPDYPIPEDKKACALDLRTCVSEFNANYSDPTLWNCKCPLPCNQIDFIISASRTKFRKAPPSCSTQTNATIKEECYDQINNARIEVSVYYANIISLKLQEVQLYPPLNALSDTGGNMGLLFGVSAITMIEFAFTAILAIFHGTTNVAV</sequence>
<dbReference type="SUPFAM" id="SSF57196">
    <property type="entry name" value="EGF/Laminin"/>
    <property type="match status" value="5"/>
</dbReference>
<dbReference type="GO" id="GO:0007157">
    <property type="term" value="P:heterophilic cell-cell adhesion via plasma membrane cell adhesion molecules"/>
    <property type="evidence" value="ECO:0007669"/>
    <property type="project" value="TreeGrafter"/>
</dbReference>
<keyword evidence="15 23" id="KW-0472">Membrane</keyword>
<keyword evidence="17" id="KW-0325">Glycoprotein</keyword>
<dbReference type="InterPro" id="IPR000152">
    <property type="entry name" value="EGF-type_Asp/Asn_hydroxyl_site"/>
</dbReference>
<dbReference type="Pfam" id="PF00008">
    <property type="entry name" value="EGF"/>
    <property type="match status" value="4"/>
</dbReference>
<dbReference type="InterPro" id="IPR013032">
    <property type="entry name" value="EGF-like_CS"/>
</dbReference>
<evidence type="ECO:0000313" key="25">
    <source>
        <dbReference type="Proteomes" id="UP000887566"/>
    </source>
</evidence>
<feature type="disulfide bond" evidence="20">
    <location>
        <begin position="231"/>
        <end position="240"/>
    </location>
</feature>
<dbReference type="GO" id="GO:0005886">
    <property type="term" value="C:plasma membrane"/>
    <property type="evidence" value="ECO:0007669"/>
    <property type="project" value="TreeGrafter"/>
</dbReference>
<dbReference type="GO" id="GO:0045197">
    <property type="term" value="P:establishment or maintenance of epithelial cell apical/basal polarity"/>
    <property type="evidence" value="ECO:0007669"/>
    <property type="project" value="TreeGrafter"/>
</dbReference>
<keyword evidence="7 20" id="KW-0245">EGF-like domain</keyword>
<feature type="transmembrane region" description="Helical" evidence="23">
    <location>
        <begin position="739"/>
        <end position="762"/>
    </location>
</feature>
<evidence type="ECO:0000256" key="16">
    <source>
        <dbReference type="ARBA" id="ARBA00023157"/>
    </source>
</evidence>
<dbReference type="GO" id="GO:0005509">
    <property type="term" value="F:calcium ion binding"/>
    <property type="evidence" value="ECO:0007669"/>
    <property type="project" value="InterPro"/>
</dbReference>
<keyword evidence="9" id="KW-0732">Signal</keyword>
<proteinExistence type="inferred from homology"/>
<feature type="domain" description="EGF-like" evidence="24">
    <location>
        <begin position="167"/>
        <end position="203"/>
    </location>
</feature>
<evidence type="ECO:0000256" key="18">
    <source>
        <dbReference type="ARBA" id="ARBA00023201"/>
    </source>
</evidence>
<comment type="similarity">
    <text evidence="3 21">Belongs to the amiloride-sensitive sodium channel (TC 1.A.6) family.</text>
</comment>
<dbReference type="SUPFAM" id="SSF57184">
    <property type="entry name" value="Growth factor receptor domain"/>
    <property type="match status" value="1"/>
</dbReference>
<feature type="disulfide bond" evidence="20">
    <location>
        <begin position="193"/>
        <end position="202"/>
    </location>
</feature>
<evidence type="ECO:0000256" key="17">
    <source>
        <dbReference type="ARBA" id="ARBA00023180"/>
    </source>
</evidence>
<dbReference type="PROSITE" id="PS00010">
    <property type="entry name" value="ASX_HYDROXYL"/>
    <property type="match status" value="5"/>
</dbReference>
<evidence type="ECO:0000256" key="3">
    <source>
        <dbReference type="ARBA" id="ARBA00007193"/>
    </source>
</evidence>
<dbReference type="InterPro" id="IPR000742">
    <property type="entry name" value="EGF"/>
</dbReference>
<dbReference type="AlphaFoldDB" id="A0A914WB06"/>
<accession>A0A914WB06</accession>
<dbReference type="PROSITE" id="PS00022">
    <property type="entry name" value="EGF_1"/>
    <property type="match status" value="7"/>
</dbReference>
<keyword evidence="8 21" id="KW-0812">Transmembrane</keyword>
<dbReference type="GO" id="GO:0007219">
    <property type="term" value="P:Notch signaling pathway"/>
    <property type="evidence" value="ECO:0007669"/>
    <property type="project" value="UniProtKB-KW"/>
</dbReference>
<dbReference type="PRINTS" id="PR01078">
    <property type="entry name" value="AMINACHANNEL"/>
</dbReference>
<organism evidence="25 26">
    <name type="scientific">Plectus sambesii</name>
    <dbReference type="NCBI Taxonomy" id="2011161"/>
    <lineage>
        <taxon>Eukaryota</taxon>
        <taxon>Metazoa</taxon>
        <taxon>Ecdysozoa</taxon>
        <taxon>Nematoda</taxon>
        <taxon>Chromadorea</taxon>
        <taxon>Plectida</taxon>
        <taxon>Plectina</taxon>
        <taxon>Plectoidea</taxon>
        <taxon>Plectidae</taxon>
        <taxon>Plectus</taxon>
    </lineage>
</organism>
<evidence type="ECO:0000256" key="19">
    <source>
        <dbReference type="ARBA" id="ARBA00023303"/>
    </source>
</evidence>
<evidence type="ECO:0000256" key="15">
    <source>
        <dbReference type="ARBA" id="ARBA00023136"/>
    </source>
</evidence>
<keyword evidence="10" id="KW-0677">Repeat</keyword>
<keyword evidence="13" id="KW-0915">Sodium</keyword>
<feature type="disulfide bond" evidence="20">
    <location>
        <begin position="314"/>
        <end position="323"/>
    </location>
</feature>
<dbReference type="GO" id="GO:0032991">
    <property type="term" value="C:protein-containing complex"/>
    <property type="evidence" value="ECO:0007669"/>
    <property type="project" value="TreeGrafter"/>
</dbReference>
<dbReference type="FunFam" id="2.10.25.10:FF:000146">
    <property type="entry name" value="Putative neurogenic locus notch"/>
    <property type="match status" value="1"/>
</dbReference>
<feature type="domain" description="EGF-like" evidence="24">
    <location>
        <begin position="288"/>
        <end position="324"/>
    </location>
</feature>
<dbReference type="GO" id="GO:0005272">
    <property type="term" value="F:sodium channel activity"/>
    <property type="evidence" value="ECO:0007669"/>
    <property type="project" value="UniProtKB-KW"/>
</dbReference>
<evidence type="ECO:0000256" key="1">
    <source>
        <dbReference type="ARBA" id="ARBA00004141"/>
    </source>
</evidence>
<dbReference type="FunFam" id="2.10.25.10:FF:000109">
    <property type="entry name" value="Notch homolog 4, [Drosophila]"/>
    <property type="match status" value="1"/>
</dbReference>
<keyword evidence="11" id="KW-0914">Notch signaling pathway</keyword>
<dbReference type="PANTHER" id="PTHR24049">
    <property type="entry name" value="CRUMBS FAMILY MEMBER"/>
    <property type="match status" value="1"/>
</dbReference>
<dbReference type="InterPro" id="IPR001881">
    <property type="entry name" value="EGF-like_Ca-bd_dom"/>
</dbReference>
<feature type="region of interest" description="Disordered" evidence="22">
    <location>
        <begin position="1"/>
        <end position="55"/>
    </location>
</feature>
<dbReference type="PROSITE" id="PS50026">
    <property type="entry name" value="EGF_3"/>
    <property type="match status" value="8"/>
</dbReference>
<feature type="domain" description="EGF-like" evidence="24">
    <location>
        <begin position="205"/>
        <end position="241"/>
    </location>
</feature>
<comment type="caution">
    <text evidence="20">Lacks conserved residue(s) required for the propagation of feature annotation.</text>
</comment>
<feature type="domain" description="EGF-like" evidence="24">
    <location>
        <begin position="243"/>
        <end position="286"/>
    </location>
</feature>
<evidence type="ECO:0000256" key="6">
    <source>
        <dbReference type="ARBA" id="ARBA00022473"/>
    </source>
</evidence>
<dbReference type="PROSITE" id="PS01186">
    <property type="entry name" value="EGF_2"/>
    <property type="match status" value="4"/>
</dbReference>
<feature type="domain" description="EGF-like" evidence="24">
    <location>
        <begin position="366"/>
        <end position="405"/>
    </location>
</feature>
<dbReference type="SMART" id="SM00181">
    <property type="entry name" value="EGF"/>
    <property type="match status" value="8"/>
</dbReference>
<keyword evidence="5 21" id="KW-0894">Sodium channel</keyword>
<evidence type="ECO:0000256" key="22">
    <source>
        <dbReference type="SAM" id="MobiDB-lite"/>
    </source>
</evidence>
<evidence type="ECO:0000259" key="24">
    <source>
        <dbReference type="PROSITE" id="PS50026"/>
    </source>
</evidence>
<keyword evidence="19 21" id="KW-0407">Ion channel</keyword>
<dbReference type="FunFam" id="2.10.25.10:FF:000185">
    <property type="entry name" value="basement membrane-specific heparan sulfate proteoglycan core protein-like"/>
    <property type="match status" value="1"/>
</dbReference>
<evidence type="ECO:0000256" key="7">
    <source>
        <dbReference type="ARBA" id="ARBA00022536"/>
    </source>
</evidence>
<keyword evidence="18 21" id="KW-0739">Sodium transport</keyword>
<feature type="disulfide bond" evidence="20">
    <location>
        <begin position="354"/>
        <end position="363"/>
    </location>
</feature>
<evidence type="ECO:0000256" key="14">
    <source>
        <dbReference type="ARBA" id="ARBA00023065"/>
    </source>
</evidence>
<evidence type="ECO:0000313" key="26">
    <source>
        <dbReference type="WBParaSite" id="PSAMB.scaffold359size54766.g4922.t1"/>
    </source>
</evidence>
<keyword evidence="14 21" id="KW-0406">Ion transport</keyword>
<evidence type="ECO:0000256" key="8">
    <source>
        <dbReference type="ARBA" id="ARBA00022692"/>
    </source>
</evidence>
<protein>
    <submittedName>
        <fullName evidence="26">EGF-like domain-containing protein</fullName>
    </submittedName>
</protein>
<evidence type="ECO:0000256" key="10">
    <source>
        <dbReference type="ARBA" id="ARBA00022737"/>
    </source>
</evidence>
<dbReference type="InterPro" id="IPR051022">
    <property type="entry name" value="Notch_Cell-Fate_Det"/>
</dbReference>
<feature type="domain" description="EGF-like" evidence="24">
    <location>
        <begin position="326"/>
        <end position="364"/>
    </location>
</feature>
<dbReference type="Pfam" id="PF00858">
    <property type="entry name" value="ASC"/>
    <property type="match status" value="1"/>
</dbReference>
<dbReference type="PANTHER" id="PTHR24049:SF22">
    <property type="entry name" value="DROSOPHILA CRUMBS HOMOLOG"/>
    <property type="match status" value="1"/>
</dbReference>
<dbReference type="Gene3D" id="1.10.287.770">
    <property type="entry name" value="YojJ-like"/>
    <property type="match status" value="1"/>
</dbReference>
<dbReference type="SMART" id="SM00179">
    <property type="entry name" value="EGF_CA"/>
    <property type="match status" value="8"/>
</dbReference>
<comment type="subcellular location">
    <subcellularLocation>
        <location evidence="1">Membrane</location>
        <topology evidence="1">Multi-pass membrane protein</topology>
    </subcellularLocation>
    <subcellularLocation>
        <location evidence="2">Membrane</location>
        <topology evidence="2">Single-pass type I membrane protein</topology>
    </subcellularLocation>
</comment>
<dbReference type="InterPro" id="IPR009030">
    <property type="entry name" value="Growth_fac_rcpt_cys_sf"/>
</dbReference>
<dbReference type="Gene3D" id="2.60.470.10">
    <property type="entry name" value="Acid-sensing ion channels like domains"/>
    <property type="match status" value="1"/>
</dbReference>
<feature type="domain" description="EGF-like" evidence="24">
    <location>
        <begin position="90"/>
        <end position="127"/>
    </location>
</feature>
<dbReference type="WBParaSite" id="PSAMB.scaffold359size54766.g4922.t1">
    <property type="protein sequence ID" value="PSAMB.scaffold359size54766.g4922.t1"/>
    <property type="gene ID" value="PSAMB.scaffold359size54766.g4922"/>
</dbReference>
<dbReference type="InterPro" id="IPR001873">
    <property type="entry name" value="ENaC"/>
</dbReference>
<evidence type="ECO:0000256" key="5">
    <source>
        <dbReference type="ARBA" id="ARBA00022461"/>
    </source>
</evidence>
<name>A0A914WB06_9BILA</name>
<dbReference type="FunFam" id="2.10.25.10:FF:000143">
    <property type="entry name" value="Protein crumbs 1"/>
    <property type="match status" value="1"/>
</dbReference>
<evidence type="ECO:0000256" key="23">
    <source>
        <dbReference type="SAM" id="Phobius"/>
    </source>
</evidence>
<reference evidence="26" key="1">
    <citation type="submission" date="2022-11" db="UniProtKB">
        <authorList>
            <consortium name="WormBaseParasite"/>
        </authorList>
    </citation>
    <scope>IDENTIFICATION</scope>
</reference>
<evidence type="ECO:0000256" key="21">
    <source>
        <dbReference type="RuleBase" id="RU000679"/>
    </source>
</evidence>
<feature type="disulfide bond" evidence="20">
    <location>
        <begin position="276"/>
        <end position="285"/>
    </location>
</feature>